<dbReference type="PANTHER" id="PTHR38031:SF1">
    <property type="entry name" value="SULFUR CARRIER PROTEIN CYSO"/>
    <property type="match status" value="1"/>
</dbReference>
<evidence type="ECO:0000313" key="2">
    <source>
        <dbReference type="Proteomes" id="UP001501490"/>
    </source>
</evidence>
<dbReference type="PANTHER" id="PTHR38031">
    <property type="entry name" value="SULFUR CARRIER PROTEIN SLR0821-RELATED"/>
    <property type="match status" value="1"/>
</dbReference>
<dbReference type="RefSeq" id="WP_344809888.1">
    <property type="nucleotide sequence ID" value="NZ_BAABAB010000051.1"/>
</dbReference>
<comment type="caution">
    <text evidence="1">The sequence shown here is derived from an EMBL/GenBank/DDBJ whole genome shotgun (WGS) entry which is preliminary data.</text>
</comment>
<organism evidence="1 2">
    <name type="scientific">Microlunatus ginsengisoli</name>
    <dbReference type="NCBI Taxonomy" id="363863"/>
    <lineage>
        <taxon>Bacteria</taxon>
        <taxon>Bacillati</taxon>
        <taxon>Actinomycetota</taxon>
        <taxon>Actinomycetes</taxon>
        <taxon>Propionibacteriales</taxon>
        <taxon>Propionibacteriaceae</taxon>
        <taxon>Microlunatus</taxon>
    </lineage>
</organism>
<accession>A0ABP7AWM5</accession>
<sequence length="92" mass="9469">MTASVRIPTILRSYTGGAKEVEADGSTLAQLLESLDAAHPGLKGRVLDENGALRRFVNIYVGDEDVRFVGGLEAAVADGAKVSIIPAVAGGC</sequence>
<dbReference type="InterPro" id="IPR012675">
    <property type="entry name" value="Beta-grasp_dom_sf"/>
</dbReference>
<dbReference type="InterPro" id="IPR052045">
    <property type="entry name" value="Sulfur_Carrier/Prot_Modifier"/>
</dbReference>
<proteinExistence type="predicted"/>
<name>A0ABP7AWM5_9ACTN</name>
<reference evidence="2" key="1">
    <citation type="journal article" date="2019" name="Int. J. Syst. Evol. Microbiol.">
        <title>The Global Catalogue of Microorganisms (GCM) 10K type strain sequencing project: providing services to taxonomists for standard genome sequencing and annotation.</title>
        <authorList>
            <consortium name="The Broad Institute Genomics Platform"/>
            <consortium name="The Broad Institute Genome Sequencing Center for Infectious Disease"/>
            <person name="Wu L."/>
            <person name="Ma J."/>
        </authorList>
    </citation>
    <scope>NUCLEOTIDE SEQUENCE [LARGE SCALE GENOMIC DNA]</scope>
    <source>
        <strain evidence="2">JCM 16929</strain>
    </source>
</reference>
<dbReference type="SUPFAM" id="SSF54285">
    <property type="entry name" value="MoaD/ThiS"/>
    <property type="match status" value="1"/>
</dbReference>
<dbReference type="Gene3D" id="3.10.20.30">
    <property type="match status" value="1"/>
</dbReference>
<dbReference type="EMBL" id="BAABAB010000051">
    <property type="protein sequence ID" value="GAA3641677.1"/>
    <property type="molecule type" value="Genomic_DNA"/>
</dbReference>
<dbReference type="InterPro" id="IPR003749">
    <property type="entry name" value="ThiS/MoaD-like"/>
</dbReference>
<protein>
    <submittedName>
        <fullName evidence="1">MoaD/ThiS family protein</fullName>
    </submittedName>
</protein>
<gene>
    <name evidence="1" type="ORF">GCM10022236_50470</name>
</gene>
<dbReference type="InterPro" id="IPR016155">
    <property type="entry name" value="Mopterin_synth/thiamin_S_b"/>
</dbReference>
<dbReference type="Proteomes" id="UP001501490">
    <property type="component" value="Unassembled WGS sequence"/>
</dbReference>
<dbReference type="Pfam" id="PF02597">
    <property type="entry name" value="ThiS"/>
    <property type="match status" value="1"/>
</dbReference>
<evidence type="ECO:0000313" key="1">
    <source>
        <dbReference type="EMBL" id="GAA3641677.1"/>
    </source>
</evidence>
<keyword evidence="2" id="KW-1185">Reference proteome</keyword>